<feature type="transmembrane region" description="Helical" evidence="1">
    <location>
        <begin position="248"/>
        <end position="267"/>
    </location>
</feature>
<feature type="transmembrane region" description="Helical" evidence="1">
    <location>
        <begin position="225"/>
        <end position="242"/>
    </location>
</feature>
<keyword evidence="1" id="KW-1133">Transmembrane helix</keyword>
<gene>
    <name evidence="3" type="ORF">V8N49_23010</name>
</gene>
<keyword evidence="4" id="KW-1185">Reference proteome</keyword>
<feature type="transmembrane region" description="Helical" evidence="1">
    <location>
        <begin position="279"/>
        <end position="297"/>
    </location>
</feature>
<evidence type="ECO:0000259" key="2">
    <source>
        <dbReference type="Pfam" id="PF01757"/>
    </source>
</evidence>
<dbReference type="EC" id="2.3.-.-" evidence="3"/>
<dbReference type="Pfam" id="PF01757">
    <property type="entry name" value="Acyl_transf_3"/>
    <property type="match status" value="1"/>
</dbReference>
<feature type="transmembrane region" description="Helical" evidence="1">
    <location>
        <begin position="5"/>
        <end position="23"/>
    </location>
</feature>
<feature type="transmembrane region" description="Helical" evidence="1">
    <location>
        <begin position="158"/>
        <end position="176"/>
    </location>
</feature>
<feature type="transmembrane region" description="Helical" evidence="1">
    <location>
        <begin position="196"/>
        <end position="218"/>
    </location>
</feature>
<proteinExistence type="predicted"/>
<keyword evidence="3" id="KW-0012">Acyltransferase</keyword>
<sequence length="346" mass="39263">MSVQLLRGLAAFVVMCFHFRWNINLHHPGVGGKLFGWGAIGVDLFFIISGFVIVITARKLEPGFPSVIKFIRHRCQRILPVYYFILLISFLLCGAMSTFHYEDKTQNLISALLFMPVWPDHTPFYVNDSGFFGVRWTLNYELMFYALMSLSLFTKYRWYALAAGFCILQSLVPLLSGQQPSMSLSGYSFENIYLQLATNPLMLTFLPGVLIGIGYGYLNRINVKVKWGLLFFSLLLSVYMIFIERNTAHGVCGSGWYLSLLFLSCVINEELIAKITPSFFVSLGDASFSLYLIHGLMNDGIGKRFSDLGIQDGMPRFFASVLVSVFLAFLSYRYVEKGLASLFKKY</sequence>
<dbReference type="InterPro" id="IPR050879">
    <property type="entry name" value="Acyltransferase_3"/>
</dbReference>
<feature type="transmembrane region" description="Helical" evidence="1">
    <location>
        <begin position="78"/>
        <end position="101"/>
    </location>
</feature>
<reference evidence="3 4" key="1">
    <citation type="submission" date="2024-02" db="EMBL/GenBank/DDBJ databases">
        <title>First report Erwinia aphidicola in onion in Chile.</title>
        <authorList>
            <person name="Valenzuela M."/>
            <person name="Pena M."/>
            <person name="Dutta B."/>
        </authorList>
    </citation>
    <scope>NUCLEOTIDE SEQUENCE [LARGE SCALE GENOMIC DNA]</scope>
    <source>
        <strain evidence="3 4">QCJ3A</strain>
    </source>
</reference>
<dbReference type="PANTHER" id="PTHR23028:SF131">
    <property type="entry name" value="BLR2367 PROTEIN"/>
    <property type="match status" value="1"/>
</dbReference>
<feature type="domain" description="Acyltransferase 3" evidence="2">
    <location>
        <begin position="3"/>
        <end position="332"/>
    </location>
</feature>
<name>A0ABU8DLW0_ERWAP</name>
<keyword evidence="1" id="KW-0812">Transmembrane</keyword>
<dbReference type="EMBL" id="JBANEI010000030">
    <property type="protein sequence ID" value="MEI2684494.1"/>
    <property type="molecule type" value="Genomic_DNA"/>
</dbReference>
<feature type="transmembrane region" description="Helical" evidence="1">
    <location>
        <begin position="35"/>
        <end position="57"/>
    </location>
</feature>
<dbReference type="InterPro" id="IPR002656">
    <property type="entry name" value="Acyl_transf_3_dom"/>
</dbReference>
<evidence type="ECO:0000256" key="1">
    <source>
        <dbReference type="SAM" id="Phobius"/>
    </source>
</evidence>
<organism evidence="3 4">
    <name type="scientific">Erwinia aphidicola</name>
    <dbReference type="NCBI Taxonomy" id="68334"/>
    <lineage>
        <taxon>Bacteria</taxon>
        <taxon>Pseudomonadati</taxon>
        <taxon>Pseudomonadota</taxon>
        <taxon>Gammaproteobacteria</taxon>
        <taxon>Enterobacterales</taxon>
        <taxon>Erwiniaceae</taxon>
        <taxon>Erwinia</taxon>
    </lineage>
</organism>
<dbReference type="PANTHER" id="PTHR23028">
    <property type="entry name" value="ACETYLTRANSFERASE"/>
    <property type="match status" value="1"/>
</dbReference>
<comment type="caution">
    <text evidence="3">The sequence shown here is derived from an EMBL/GenBank/DDBJ whole genome shotgun (WGS) entry which is preliminary data.</text>
</comment>
<dbReference type="RefSeq" id="WP_336204185.1">
    <property type="nucleotide sequence ID" value="NZ_JBANEI010000030.1"/>
</dbReference>
<keyword evidence="3" id="KW-0808">Transferase</keyword>
<feature type="transmembrane region" description="Helical" evidence="1">
    <location>
        <begin position="317"/>
        <end position="335"/>
    </location>
</feature>
<protein>
    <submittedName>
        <fullName evidence="3">Acyltransferase</fullName>
        <ecNumber evidence="3">2.3.-.-</ecNumber>
    </submittedName>
</protein>
<accession>A0ABU8DLW0</accession>
<keyword evidence="1" id="KW-0472">Membrane</keyword>
<dbReference type="GO" id="GO:0016746">
    <property type="term" value="F:acyltransferase activity"/>
    <property type="evidence" value="ECO:0007669"/>
    <property type="project" value="UniProtKB-KW"/>
</dbReference>
<dbReference type="Proteomes" id="UP001306592">
    <property type="component" value="Unassembled WGS sequence"/>
</dbReference>
<evidence type="ECO:0000313" key="4">
    <source>
        <dbReference type="Proteomes" id="UP001306592"/>
    </source>
</evidence>
<evidence type="ECO:0000313" key="3">
    <source>
        <dbReference type="EMBL" id="MEI2684494.1"/>
    </source>
</evidence>